<evidence type="ECO:0000313" key="1">
    <source>
        <dbReference type="EMBL" id="PWK47381.1"/>
    </source>
</evidence>
<sequence length="146" mass="17094">MEIYLNVYFSFSEKEQKDHVLRYLLEESRPQFEDDVPVTEVSLFELFETTGCGEHIEISELESLCVFEGDEADDMLYRIPKLLSYFNVPLSGAFIGAEDCEREYFVFEGKRYHQVYVAGESEEIDSSLDSMYTKSEVIKFILEKFI</sequence>
<evidence type="ECO:0000313" key="2">
    <source>
        <dbReference type="Proteomes" id="UP000245790"/>
    </source>
</evidence>
<protein>
    <submittedName>
        <fullName evidence="1">Uncharacterized protein</fullName>
    </submittedName>
</protein>
<proteinExistence type="predicted"/>
<keyword evidence="2" id="KW-1185">Reference proteome</keyword>
<gene>
    <name evidence="1" type="ORF">C8D97_111126</name>
</gene>
<dbReference type="AlphaFoldDB" id="A0A316FEP4"/>
<dbReference type="Proteomes" id="UP000245790">
    <property type="component" value="Unassembled WGS sequence"/>
</dbReference>
<dbReference type="RefSeq" id="WP_109764630.1">
    <property type="nucleotide sequence ID" value="NZ_QGGU01000011.1"/>
</dbReference>
<comment type="caution">
    <text evidence="1">The sequence shown here is derived from an EMBL/GenBank/DDBJ whole genome shotgun (WGS) entry which is preliminary data.</text>
</comment>
<dbReference type="EMBL" id="QGGU01000011">
    <property type="protein sequence ID" value="PWK47381.1"/>
    <property type="molecule type" value="Genomic_DNA"/>
</dbReference>
<reference evidence="1 2" key="1">
    <citation type="submission" date="2018-05" db="EMBL/GenBank/DDBJ databases">
        <title>Genomic Encyclopedia of Type Strains, Phase IV (KMG-IV): sequencing the most valuable type-strain genomes for metagenomic binning, comparative biology and taxonomic classification.</title>
        <authorList>
            <person name="Goeker M."/>
        </authorList>
    </citation>
    <scope>NUCLEOTIDE SEQUENCE [LARGE SCALE GENOMIC DNA]</scope>
    <source>
        <strain evidence="1 2">DSM 25350</strain>
    </source>
</reference>
<organism evidence="1 2">
    <name type="scientific">Pleionea mediterranea</name>
    <dbReference type="NCBI Taxonomy" id="523701"/>
    <lineage>
        <taxon>Bacteria</taxon>
        <taxon>Pseudomonadati</taxon>
        <taxon>Pseudomonadota</taxon>
        <taxon>Gammaproteobacteria</taxon>
        <taxon>Oceanospirillales</taxon>
        <taxon>Pleioneaceae</taxon>
        <taxon>Pleionea</taxon>
    </lineage>
</organism>
<name>A0A316FEP4_9GAMM</name>
<accession>A0A316FEP4</accession>
<dbReference type="OrthoDB" id="9925380at2"/>